<evidence type="ECO:0000256" key="2">
    <source>
        <dbReference type="SAM" id="MobiDB-lite"/>
    </source>
</evidence>
<feature type="compositionally biased region" description="Polar residues" evidence="2">
    <location>
        <begin position="19"/>
        <end position="30"/>
    </location>
</feature>
<evidence type="ECO:0000313" key="3">
    <source>
        <dbReference type="EMBL" id="CAH1961724.1"/>
    </source>
</evidence>
<gene>
    <name evidence="3" type="ORF">ACAOBT_LOCUS4313</name>
</gene>
<comment type="caution">
    <text evidence="3">The sequence shown here is derived from an EMBL/GenBank/DDBJ whole genome shotgun (WGS) entry which is preliminary data.</text>
</comment>
<evidence type="ECO:0000313" key="4">
    <source>
        <dbReference type="Proteomes" id="UP001152888"/>
    </source>
</evidence>
<keyword evidence="4" id="KW-1185">Reference proteome</keyword>
<reference evidence="3" key="1">
    <citation type="submission" date="2022-03" db="EMBL/GenBank/DDBJ databases">
        <authorList>
            <person name="Sayadi A."/>
        </authorList>
    </citation>
    <scope>NUCLEOTIDE SEQUENCE</scope>
</reference>
<dbReference type="OrthoDB" id="10050612at2759"/>
<dbReference type="PANTHER" id="PTHR34344:SF1">
    <property type="entry name" value="BUBLIN COILED-COIL PROTEIN"/>
    <property type="match status" value="1"/>
</dbReference>
<proteinExistence type="predicted"/>
<dbReference type="EMBL" id="CAKOFQ010006697">
    <property type="protein sequence ID" value="CAH1961724.1"/>
    <property type="molecule type" value="Genomic_DNA"/>
</dbReference>
<dbReference type="Pfam" id="PF03670">
    <property type="entry name" value="UPF0184"/>
    <property type="match status" value="1"/>
</dbReference>
<protein>
    <submittedName>
        <fullName evidence="3">Uncharacterized protein</fullName>
    </submittedName>
</protein>
<accession>A0A9P0NYJ3</accession>
<organism evidence="3 4">
    <name type="scientific">Acanthoscelides obtectus</name>
    <name type="common">Bean weevil</name>
    <name type="synonym">Bruchus obtectus</name>
    <dbReference type="NCBI Taxonomy" id="200917"/>
    <lineage>
        <taxon>Eukaryota</taxon>
        <taxon>Metazoa</taxon>
        <taxon>Ecdysozoa</taxon>
        <taxon>Arthropoda</taxon>
        <taxon>Hexapoda</taxon>
        <taxon>Insecta</taxon>
        <taxon>Pterygota</taxon>
        <taxon>Neoptera</taxon>
        <taxon>Endopterygota</taxon>
        <taxon>Coleoptera</taxon>
        <taxon>Polyphaga</taxon>
        <taxon>Cucujiformia</taxon>
        <taxon>Chrysomeloidea</taxon>
        <taxon>Chrysomelidae</taxon>
        <taxon>Bruchinae</taxon>
        <taxon>Bruchini</taxon>
        <taxon>Acanthoscelides</taxon>
    </lineage>
</organism>
<dbReference type="PANTHER" id="PTHR34344">
    <property type="entry name" value="UPF0184 PROTEIN C9ORF16"/>
    <property type="match status" value="1"/>
</dbReference>
<dbReference type="AlphaFoldDB" id="A0A9P0NYJ3"/>
<feature type="coiled-coil region" evidence="1">
    <location>
        <begin position="46"/>
        <end position="87"/>
    </location>
</feature>
<feature type="region of interest" description="Disordered" evidence="2">
    <location>
        <begin position="1"/>
        <end position="44"/>
    </location>
</feature>
<sequence>MGEQSIPPQENGIPEKQKASNPNGDNSMEIPSSEDDEFEDMTPEDFEKLDSQLDALNSALDDMEQQNDNIHAKLVQLLNENREVRQQLQVLEPKSGSSKES</sequence>
<evidence type="ECO:0000256" key="1">
    <source>
        <dbReference type="SAM" id="Coils"/>
    </source>
</evidence>
<name>A0A9P0NYJ3_ACAOB</name>
<feature type="compositionally biased region" description="Acidic residues" evidence="2">
    <location>
        <begin position="32"/>
        <end position="44"/>
    </location>
</feature>
<dbReference type="InterPro" id="IPR005374">
    <property type="entry name" value="BBLN_eukaryota"/>
</dbReference>
<keyword evidence="1" id="KW-0175">Coiled coil</keyword>
<dbReference type="Proteomes" id="UP001152888">
    <property type="component" value="Unassembled WGS sequence"/>
</dbReference>